<evidence type="ECO:0000313" key="3">
    <source>
        <dbReference type="Proteomes" id="UP000435357"/>
    </source>
</evidence>
<protein>
    <submittedName>
        <fullName evidence="2">T9SS type A sorting domain-containing protein</fullName>
    </submittedName>
</protein>
<comment type="caution">
    <text evidence="2">The sequence shown here is derived from an EMBL/GenBank/DDBJ whole genome shotgun (WGS) entry which is preliminary data.</text>
</comment>
<feature type="compositionally biased region" description="Polar residues" evidence="1">
    <location>
        <begin position="170"/>
        <end position="187"/>
    </location>
</feature>
<name>A0A6N6M7A2_9FLAO</name>
<gene>
    <name evidence="2" type="ORF">F3059_08915</name>
</gene>
<evidence type="ECO:0000313" key="2">
    <source>
        <dbReference type="EMBL" id="KAB1063678.1"/>
    </source>
</evidence>
<keyword evidence="3" id="KW-1185">Reference proteome</keyword>
<feature type="region of interest" description="Disordered" evidence="1">
    <location>
        <begin position="170"/>
        <end position="194"/>
    </location>
</feature>
<dbReference type="EMBL" id="WACR01000007">
    <property type="protein sequence ID" value="KAB1063678.1"/>
    <property type="molecule type" value="Genomic_DNA"/>
</dbReference>
<reference evidence="2 3" key="1">
    <citation type="submission" date="2019-09" db="EMBL/GenBank/DDBJ databases">
        <title>Genomes of Cryomorphaceae.</title>
        <authorList>
            <person name="Bowman J.P."/>
        </authorList>
    </citation>
    <scope>NUCLEOTIDE SEQUENCE [LARGE SCALE GENOMIC DNA]</scope>
    <source>
        <strain evidence="2 3">KCTC 52047</strain>
    </source>
</reference>
<dbReference type="AlphaFoldDB" id="A0A6N6M7A2"/>
<dbReference type="OrthoDB" id="1652165at2"/>
<sequence length="1068" mass="115210">MLSTKMYYFPILIALLFSPLISSSQIISQYVDTDSGTTPKGIEIWNNTGSDLDFSSNNLIIEKGTNGAAPSVDITVSSGTLGVDEVMVIGSSDIETYLTNTFGQNEFFFVEKPFTFNGDDALQVIYNGDTTDIFGTPGVDPGSSWDGNGVSTSDQNIKLLTSISNGDTTGWSDPSTRYETVSTSPTSAGGLEDFGRVPCTTPTDISGEFSFPGNQEVELYWENGLCYDEILVVAKAGSSVTATPSGDGSSITANQTFGSGTDIGTNEYAVYKGSLNETTITGLTNNTTFYFKIFARKGTSWSSGVSLNETPIELYSFFDEPFDDNTQYSVTAGGEGNDGTADYFQRTDGSNINISYNGFTGDFYAAQDVDDGGWTGSANPSTLTWSNINITAFSDLTFSGLFASSSQNFIDNSDYVNIEYQIDGGGWNNLLFFRNEGSTFNTYFLEDTDFNGTGDGRRLTSYAKKFNKSIPATGDRLDLRITVAVNSGDEDFAFDSFKLLGTPNGLIYVNNSWTPNPPDGTTGSDNAAVLENTATINSNATIDQIVVKKEATLEIAGNALTVNTFIENNGNVMVRDDAAIIQTGSTDNNTGIGTYTVERTGGSSASAYNGWSTPIDGVSLHDNSGVFSSSNPCDIFAFDGSDQSWKYDFPTNYSTTCNGNGVTFTSQFLISGADGNMDAARGYLIPGNATSTRSFSGNTINNGDFTYSLGTGTNPNDPLSNWSDDYWNLIGNPYPSAIDVSSFLTANSSNLTTSAVYVWSDDGTSGSGYTESDYITVNSSGSTGAVNGSNITNGNIASTQGFFVQGTGSGGNITFTNSMRTTGNDQFRSSQSLPRFWLSLNDNRISSQLLIAFPGDASDEFEKNYDAPRYYGQNHLNISSQLPADSSAMVIQGMETVGVNDEKEIALLVELDKMSEVSFQLDSIELIDENTKILLKDRQLDSLIDIKTNSYTTTLDSGKYNARFSIILNTRFSEIDAETSEDSSVINGLNEKIESNLKVFYSRSNLVVQNNTSSTIEQVNIYDVQGKEVFNSTQNKKIYTPKIQQAGFYISVITLQNGNSKKTKFTVK</sequence>
<accession>A0A6N6M7A2</accession>
<dbReference type="Proteomes" id="UP000435357">
    <property type="component" value="Unassembled WGS sequence"/>
</dbReference>
<dbReference type="RefSeq" id="WP_151168367.1">
    <property type="nucleotide sequence ID" value="NZ_WACR01000007.1"/>
</dbReference>
<proteinExistence type="predicted"/>
<organism evidence="2 3">
    <name type="scientific">Salibacter halophilus</name>
    <dbReference type="NCBI Taxonomy" id="1803916"/>
    <lineage>
        <taxon>Bacteria</taxon>
        <taxon>Pseudomonadati</taxon>
        <taxon>Bacteroidota</taxon>
        <taxon>Flavobacteriia</taxon>
        <taxon>Flavobacteriales</taxon>
        <taxon>Salibacteraceae</taxon>
        <taxon>Salibacter</taxon>
    </lineage>
</organism>
<evidence type="ECO:0000256" key="1">
    <source>
        <dbReference type="SAM" id="MobiDB-lite"/>
    </source>
</evidence>